<evidence type="ECO:0000313" key="2">
    <source>
        <dbReference type="Proteomes" id="UP000192356"/>
    </source>
</evidence>
<dbReference type="AlphaFoldDB" id="A0A1X0QDF2"/>
<dbReference type="VEuPathDB" id="MicrosporidiaDB:A0H76_2626"/>
<organism evidence="1 2">
    <name type="scientific">Hepatospora eriocheir</name>
    <dbReference type="NCBI Taxonomy" id="1081669"/>
    <lineage>
        <taxon>Eukaryota</taxon>
        <taxon>Fungi</taxon>
        <taxon>Fungi incertae sedis</taxon>
        <taxon>Microsporidia</taxon>
        <taxon>Hepatosporidae</taxon>
        <taxon>Hepatospora</taxon>
    </lineage>
</organism>
<proteinExistence type="predicted"/>
<dbReference type="VEuPathDB" id="MicrosporidiaDB:HERIO_342"/>
<reference evidence="1 2" key="1">
    <citation type="journal article" date="2017" name="Environ. Microbiol.">
        <title>Decay of the glycolytic pathway and adaptation to intranuclear parasitism within Enterocytozoonidae microsporidia.</title>
        <authorList>
            <person name="Wiredu Boakye D."/>
            <person name="Jaroenlak P."/>
            <person name="Prachumwat A."/>
            <person name="Williams T.A."/>
            <person name="Bateman K.S."/>
            <person name="Itsathitphaisarn O."/>
            <person name="Sritunyalucksana K."/>
            <person name="Paszkiewicz K.H."/>
            <person name="Moore K.A."/>
            <person name="Stentiford G.D."/>
            <person name="Williams B.A."/>
        </authorList>
    </citation>
    <scope>NUCLEOTIDE SEQUENCE [LARGE SCALE GENOMIC DNA]</scope>
    <source>
        <strain evidence="1 2">GB1</strain>
    </source>
</reference>
<evidence type="ECO:0000313" key="1">
    <source>
        <dbReference type="EMBL" id="ORD97808.1"/>
    </source>
</evidence>
<keyword evidence="2" id="KW-1185">Reference proteome</keyword>
<comment type="caution">
    <text evidence="1">The sequence shown here is derived from an EMBL/GenBank/DDBJ whole genome shotgun (WGS) entry which is preliminary data.</text>
</comment>
<protein>
    <submittedName>
        <fullName evidence="1">Uncharacterized protein</fullName>
    </submittedName>
</protein>
<accession>A0A1X0QDF2</accession>
<dbReference type="Proteomes" id="UP000192356">
    <property type="component" value="Unassembled WGS sequence"/>
</dbReference>
<sequence length="390" mass="47052">MKFDLITCANLYLYQDISLEDKLNIETELQLLKTEQPQSDNMKLFEEIEHVLNMENSEIVNNQFEIVVPVANKYFLTSSNENQSANTSSGLPNNLTGICEVKDQIESIRYVIMDIVWFNDIKYLYVLYSLYDKNENLEKYLIQMINKILINKRKNQADLKHINSFHSFLRLKNFEFCKMFKEIIKKDIEYLNSNIFNFTDIILIQILDYIFKYPEEGIIEYVIYIDFVIFLNRYLKFIEVVLRTKKFISLFYERKFDKNIVIDSKSNILSMLNLFYKEITNENITIESLTFKQLHIIIQKELIEEINLDFLSLKDEKVGKLNVMIDYFIKHGDIWLFLNIKFGYRVLLRLFFEICFYKIFYHRKKILQSYFNLRIEVLRKIMNNYISLIE</sequence>
<dbReference type="EMBL" id="LVKB01000009">
    <property type="protein sequence ID" value="ORD97808.1"/>
    <property type="molecule type" value="Genomic_DNA"/>
</dbReference>
<gene>
    <name evidence="1" type="ORF">HERIO_342</name>
</gene>
<name>A0A1X0QDF2_9MICR</name>